<keyword evidence="3 4" id="KW-0472">Membrane</keyword>
<keyword evidence="6" id="KW-1185">Reference proteome</keyword>
<feature type="transmembrane region" description="Helical" evidence="4">
    <location>
        <begin position="90"/>
        <end position="109"/>
    </location>
</feature>
<dbReference type="OrthoDB" id="642067at2759"/>
<evidence type="ECO:0000256" key="3">
    <source>
        <dbReference type="ARBA" id="ARBA00023136"/>
    </source>
</evidence>
<dbReference type="EMBL" id="CM017325">
    <property type="protein sequence ID" value="KAE8055096.1"/>
    <property type="molecule type" value="Genomic_DNA"/>
</dbReference>
<dbReference type="AlphaFoldDB" id="A0A5N6R2C9"/>
<organism evidence="5 6">
    <name type="scientific">Carpinus fangiana</name>
    <dbReference type="NCBI Taxonomy" id="176857"/>
    <lineage>
        <taxon>Eukaryota</taxon>
        <taxon>Viridiplantae</taxon>
        <taxon>Streptophyta</taxon>
        <taxon>Embryophyta</taxon>
        <taxon>Tracheophyta</taxon>
        <taxon>Spermatophyta</taxon>
        <taxon>Magnoliopsida</taxon>
        <taxon>eudicotyledons</taxon>
        <taxon>Gunneridae</taxon>
        <taxon>Pentapetalae</taxon>
        <taxon>rosids</taxon>
        <taxon>fabids</taxon>
        <taxon>Fagales</taxon>
        <taxon>Betulaceae</taxon>
        <taxon>Carpinus</taxon>
    </lineage>
</organism>
<accession>A0A5N6R2C9</accession>
<dbReference type="Proteomes" id="UP000327013">
    <property type="component" value="Chromosome 5"/>
</dbReference>
<keyword evidence="1 4" id="KW-0812">Transmembrane</keyword>
<reference evidence="5 6" key="1">
    <citation type="submission" date="2019-06" db="EMBL/GenBank/DDBJ databases">
        <title>A chromosomal-level reference genome of Carpinus fangiana (Coryloideae, Betulaceae).</title>
        <authorList>
            <person name="Yang X."/>
            <person name="Wang Z."/>
            <person name="Zhang L."/>
            <person name="Hao G."/>
            <person name="Liu J."/>
            <person name="Yang Y."/>
        </authorList>
    </citation>
    <scope>NUCLEOTIDE SEQUENCE [LARGE SCALE GENOMIC DNA]</scope>
    <source>
        <strain evidence="5">Cfa_2016G</strain>
        <tissue evidence="5">Leaf</tissue>
    </source>
</reference>
<evidence type="ECO:0000256" key="4">
    <source>
        <dbReference type="SAM" id="Phobius"/>
    </source>
</evidence>
<dbReference type="InterPro" id="IPR030184">
    <property type="entry name" value="WAT1-related"/>
</dbReference>
<dbReference type="PANTHER" id="PTHR31218">
    <property type="entry name" value="WAT1-RELATED PROTEIN"/>
    <property type="match status" value="1"/>
</dbReference>
<name>A0A5N6R2C9_9ROSI</name>
<evidence type="ECO:0000256" key="1">
    <source>
        <dbReference type="ARBA" id="ARBA00022692"/>
    </source>
</evidence>
<dbReference type="GO" id="GO:0022857">
    <property type="term" value="F:transmembrane transporter activity"/>
    <property type="evidence" value="ECO:0007669"/>
    <property type="project" value="InterPro"/>
</dbReference>
<gene>
    <name evidence="5" type="ORF">FH972_011957</name>
</gene>
<evidence type="ECO:0000313" key="5">
    <source>
        <dbReference type="EMBL" id="KAE8055096.1"/>
    </source>
</evidence>
<feature type="transmembrane region" description="Helical" evidence="4">
    <location>
        <begin position="58"/>
        <end position="84"/>
    </location>
</feature>
<dbReference type="GO" id="GO:0016020">
    <property type="term" value="C:membrane"/>
    <property type="evidence" value="ECO:0007669"/>
    <property type="project" value="InterPro"/>
</dbReference>
<evidence type="ECO:0000256" key="2">
    <source>
        <dbReference type="ARBA" id="ARBA00022989"/>
    </source>
</evidence>
<keyword evidence="2 4" id="KW-1133">Transmembrane helix</keyword>
<proteinExistence type="predicted"/>
<feature type="transmembrane region" description="Helical" evidence="4">
    <location>
        <begin position="26"/>
        <end position="46"/>
    </location>
</feature>
<protein>
    <submittedName>
        <fullName evidence="5">Uncharacterized protein</fullName>
    </submittedName>
</protein>
<sequence length="134" mass="14165">MHSTADEAKQAQLSSPSPSVVFDTQKIIGCLYLVAAVFILSTNVVLQAATLKDFPAPMSLCAITSLIGVGGAVSGAFILSLATLGDTIDIGSLAGMFLMFTGLYFVLWAKGKEGYYQGDDFESEFNAEKKPLLS</sequence>
<evidence type="ECO:0000313" key="6">
    <source>
        <dbReference type="Proteomes" id="UP000327013"/>
    </source>
</evidence>